<dbReference type="InterPro" id="IPR003660">
    <property type="entry name" value="HAMP_dom"/>
</dbReference>
<accession>A0ABT2YIA9</accession>
<feature type="domain" description="HAMP" evidence="15">
    <location>
        <begin position="189"/>
        <end position="241"/>
    </location>
</feature>
<evidence type="ECO:0000313" key="16">
    <source>
        <dbReference type="EMBL" id="MCV2369795.1"/>
    </source>
</evidence>
<keyword evidence="9" id="KW-0067">ATP-binding</keyword>
<comment type="catalytic activity">
    <reaction evidence="1">
        <text>ATP + protein L-histidine = ADP + protein N-phospho-L-histidine.</text>
        <dbReference type="EC" id="2.7.13.3"/>
    </reaction>
</comment>
<gene>
    <name evidence="16" type="ORF">LNV07_17070</name>
</gene>
<keyword evidence="6 13" id="KW-0812">Transmembrane</keyword>
<feature type="transmembrane region" description="Helical" evidence="13">
    <location>
        <begin position="17"/>
        <end position="37"/>
    </location>
</feature>
<dbReference type="PRINTS" id="PR00344">
    <property type="entry name" value="BCTRLSENSOR"/>
</dbReference>
<evidence type="ECO:0000256" key="5">
    <source>
        <dbReference type="ARBA" id="ARBA00022679"/>
    </source>
</evidence>
<evidence type="ECO:0000256" key="11">
    <source>
        <dbReference type="ARBA" id="ARBA00023012"/>
    </source>
</evidence>
<evidence type="ECO:0000256" key="1">
    <source>
        <dbReference type="ARBA" id="ARBA00000085"/>
    </source>
</evidence>
<keyword evidence="7" id="KW-0547">Nucleotide-binding</keyword>
<reference evidence="16 17" key="1">
    <citation type="submission" date="2021-11" db="EMBL/GenBank/DDBJ databases">
        <authorList>
            <person name="Liang Q."/>
            <person name="Mou H."/>
            <person name="Liu Z."/>
        </authorList>
    </citation>
    <scope>NUCLEOTIDE SEQUENCE [LARGE SCALE GENOMIC DNA]</scope>
    <source>
        <strain evidence="16 17">CHU3</strain>
    </source>
</reference>
<dbReference type="GO" id="GO:0016301">
    <property type="term" value="F:kinase activity"/>
    <property type="evidence" value="ECO:0007669"/>
    <property type="project" value="UniProtKB-KW"/>
</dbReference>
<comment type="subcellular location">
    <subcellularLocation>
        <location evidence="2">Membrane</location>
        <topology evidence="2">Multi-pass membrane protein</topology>
    </subcellularLocation>
</comment>
<evidence type="ECO:0000256" key="9">
    <source>
        <dbReference type="ARBA" id="ARBA00022840"/>
    </source>
</evidence>
<evidence type="ECO:0000259" key="15">
    <source>
        <dbReference type="PROSITE" id="PS50885"/>
    </source>
</evidence>
<name>A0ABT2YIA9_9BURK</name>
<dbReference type="InterPro" id="IPR005467">
    <property type="entry name" value="His_kinase_dom"/>
</dbReference>
<dbReference type="EC" id="2.7.13.3" evidence="3"/>
<evidence type="ECO:0000256" key="6">
    <source>
        <dbReference type="ARBA" id="ARBA00022692"/>
    </source>
</evidence>
<dbReference type="CDD" id="cd00082">
    <property type="entry name" value="HisKA"/>
    <property type="match status" value="1"/>
</dbReference>
<keyword evidence="17" id="KW-1185">Reference proteome</keyword>
<dbReference type="SUPFAM" id="SSF55874">
    <property type="entry name" value="ATPase domain of HSP90 chaperone/DNA topoisomerase II/histidine kinase"/>
    <property type="match status" value="1"/>
</dbReference>
<dbReference type="Pfam" id="PF02518">
    <property type="entry name" value="HATPase_c"/>
    <property type="match status" value="1"/>
</dbReference>
<proteinExistence type="predicted"/>
<comment type="caution">
    <text evidence="16">The sequence shown here is derived from an EMBL/GenBank/DDBJ whole genome shotgun (WGS) entry which is preliminary data.</text>
</comment>
<feature type="transmembrane region" description="Helical" evidence="13">
    <location>
        <begin position="169"/>
        <end position="188"/>
    </location>
</feature>
<protein>
    <recommendedName>
        <fullName evidence="3">histidine kinase</fullName>
        <ecNumber evidence="3">2.7.13.3</ecNumber>
    </recommendedName>
</protein>
<feature type="domain" description="Histidine kinase" evidence="14">
    <location>
        <begin position="249"/>
        <end position="461"/>
    </location>
</feature>
<keyword evidence="4" id="KW-0597">Phosphoprotein</keyword>
<dbReference type="RefSeq" id="WP_263572376.1">
    <property type="nucleotide sequence ID" value="NZ_JAJIRN010000007.1"/>
</dbReference>
<keyword evidence="12 13" id="KW-0472">Membrane</keyword>
<dbReference type="InterPro" id="IPR004358">
    <property type="entry name" value="Sig_transdc_His_kin-like_C"/>
</dbReference>
<evidence type="ECO:0000256" key="3">
    <source>
        <dbReference type="ARBA" id="ARBA00012438"/>
    </source>
</evidence>
<dbReference type="InterPro" id="IPR050428">
    <property type="entry name" value="TCS_sensor_his_kinase"/>
</dbReference>
<dbReference type="InterPro" id="IPR003594">
    <property type="entry name" value="HATPase_dom"/>
</dbReference>
<evidence type="ECO:0000259" key="14">
    <source>
        <dbReference type="PROSITE" id="PS50109"/>
    </source>
</evidence>
<evidence type="ECO:0000313" key="17">
    <source>
        <dbReference type="Proteomes" id="UP001209701"/>
    </source>
</evidence>
<dbReference type="PROSITE" id="PS50109">
    <property type="entry name" value="HIS_KIN"/>
    <property type="match status" value="1"/>
</dbReference>
<dbReference type="PANTHER" id="PTHR45436:SF14">
    <property type="entry name" value="SENSOR PROTEIN QSEC"/>
    <property type="match status" value="1"/>
</dbReference>
<organism evidence="16 17">
    <name type="scientific">Roseateles oligotrophus</name>
    <dbReference type="NCBI Taxonomy" id="1769250"/>
    <lineage>
        <taxon>Bacteria</taxon>
        <taxon>Pseudomonadati</taxon>
        <taxon>Pseudomonadota</taxon>
        <taxon>Betaproteobacteria</taxon>
        <taxon>Burkholderiales</taxon>
        <taxon>Sphaerotilaceae</taxon>
        <taxon>Roseateles</taxon>
    </lineage>
</organism>
<dbReference type="InterPro" id="IPR036890">
    <property type="entry name" value="HATPase_C_sf"/>
</dbReference>
<dbReference type="SMART" id="SM00387">
    <property type="entry name" value="HATPase_c"/>
    <property type="match status" value="1"/>
</dbReference>
<evidence type="ECO:0000256" key="10">
    <source>
        <dbReference type="ARBA" id="ARBA00022989"/>
    </source>
</evidence>
<keyword evidence="8 16" id="KW-0418">Kinase</keyword>
<keyword evidence="5" id="KW-0808">Transferase</keyword>
<dbReference type="EMBL" id="JAJIRN010000007">
    <property type="protein sequence ID" value="MCV2369795.1"/>
    <property type="molecule type" value="Genomic_DNA"/>
</dbReference>
<evidence type="ECO:0000256" key="13">
    <source>
        <dbReference type="SAM" id="Phobius"/>
    </source>
</evidence>
<dbReference type="Gene3D" id="1.10.287.130">
    <property type="match status" value="1"/>
</dbReference>
<dbReference type="Gene3D" id="3.30.565.10">
    <property type="entry name" value="Histidine kinase-like ATPase, C-terminal domain"/>
    <property type="match status" value="1"/>
</dbReference>
<dbReference type="PROSITE" id="PS50885">
    <property type="entry name" value="HAMP"/>
    <property type="match status" value="1"/>
</dbReference>
<keyword evidence="11" id="KW-0902">Two-component regulatory system</keyword>
<evidence type="ECO:0000256" key="2">
    <source>
        <dbReference type="ARBA" id="ARBA00004141"/>
    </source>
</evidence>
<dbReference type="Proteomes" id="UP001209701">
    <property type="component" value="Unassembled WGS sequence"/>
</dbReference>
<evidence type="ECO:0000256" key="4">
    <source>
        <dbReference type="ARBA" id="ARBA00022553"/>
    </source>
</evidence>
<dbReference type="PANTHER" id="PTHR45436">
    <property type="entry name" value="SENSOR HISTIDINE KINASE YKOH"/>
    <property type="match status" value="1"/>
</dbReference>
<dbReference type="SMART" id="SM00388">
    <property type="entry name" value="HisKA"/>
    <property type="match status" value="1"/>
</dbReference>
<evidence type="ECO:0000256" key="12">
    <source>
        <dbReference type="ARBA" id="ARBA00023136"/>
    </source>
</evidence>
<dbReference type="InterPro" id="IPR003661">
    <property type="entry name" value="HisK_dim/P_dom"/>
</dbReference>
<evidence type="ECO:0000256" key="7">
    <source>
        <dbReference type="ARBA" id="ARBA00022741"/>
    </source>
</evidence>
<keyword evidence="10 13" id="KW-1133">Transmembrane helix</keyword>
<sequence>MNKALHRLWQPTLTRRVILTLLLTAGLAWLVLLTYYYQRETSPQSVDAYQRERTQALAAALAKIEQPEQALVAAAFAADLLNSRHRQAGRPHPVLLQLEDSQGRRLYRSAEAGATGGAVLAGEPGRFVDLSLNGVLYHVLRIDSGRWRLLIGEVRADDSWLLGRLSSDLAMSVLISFPFVLLPTWFAVARGLSPLRKLSRSIGARGPDDLGPLGFVARYAELAPVADALDRLLAQLRSKIAREHGFVQDAAHELRTPMAVISAQAHVLACADGADERRLAAQQLEQAVARASRLIQQLLEMARIDAAGPAKPSLIDVAQLLRQELAEAAPLAISRDIDLSLEAPDSLLHELEETALRSVLQNLLGNALRYVQPGGQVVVELAAQQGRLSLSVADDGPGIAEAEQGLVFERFYRVAGSEVAGSGLGLAIVTQAVARLHGKLRLDAGLGGRGCRFLVELPGKD</sequence>
<evidence type="ECO:0000256" key="8">
    <source>
        <dbReference type="ARBA" id="ARBA00022777"/>
    </source>
</evidence>
<dbReference type="InterPro" id="IPR036097">
    <property type="entry name" value="HisK_dim/P_sf"/>
</dbReference>
<dbReference type="Pfam" id="PF00512">
    <property type="entry name" value="HisKA"/>
    <property type="match status" value="1"/>
</dbReference>
<dbReference type="CDD" id="cd00075">
    <property type="entry name" value="HATPase"/>
    <property type="match status" value="1"/>
</dbReference>
<dbReference type="SUPFAM" id="SSF47384">
    <property type="entry name" value="Homodimeric domain of signal transducing histidine kinase"/>
    <property type="match status" value="1"/>
</dbReference>